<feature type="region of interest" description="Disordered" evidence="8">
    <location>
        <begin position="297"/>
        <end position="334"/>
    </location>
</feature>
<gene>
    <name evidence="10" type="ORF">GCM10017083_44140</name>
</gene>
<dbReference type="CDD" id="cd12797">
    <property type="entry name" value="M23_peptidase"/>
    <property type="match status" value="1"/>
</dbReference>
<evidence type="ECO:0000256" key="2">
    <source>
        <dbReference type="ARBA" id="ARBA00022670"/>
    </source>
</evidence>
<evidence type="ECO:0000256" key="1">
    <source>
        <dbReference type="ARBA" id="ARBA00001947"/>
    </source>
</evidence>
<dbReference type="InterPro" id="IPR011055">
    <property type="entry name" value="Dup_hybrid_motif"/>
</dbReference>
<dbReference type="InterPro" id="IPR050570">
    <property type="entry name" value="Cell_wall_metabolism_enzyme"/>
</dbReference>
<reference evidence="10" key="2">
    <citation type="submission" date="2020-09" db="EMBL/GenBank/DDBJ databases">
        <authorList>
            <person name="Sun Q."/>
            <person name="Kim S."/>
        </authorList>
    </citation>
    <scope>NUCLEOTIDE SEQUENCE</scope>
    <source>
        <strain evidence="10">KCTC 42651</strain>
    </source>
</reference>
<feature type="region of interest" description="Disordered" evidence="8">
    <location>
        <begin position="36"/>
        <end position="70"/>
    </location>
</feature>
<sequence>MRRPAKSTPRSNPAGIAAPALLLAFAVGLLSGSPLSGGLFSGPRPASAQAADPAADPAASPAADADPERAARELRRIEEDLEGGRSSKARLDRLARELAREVDRLRTDMAETATRQQRTEETVGEVEATLSVLRHEAGEKRGVLATRQLELGQLVGALQRLARRPPEALLLMGRPPLETVRTGILLEAAIPQINAEAERLKAQLASLAEVEANIREQRVRLDTATEELARERRRLAALADEKARLLATTETRAAGTAERLRMLSESARSLRELLAGIEAQRARERAEEQRLAALVRPPEPPAPATAPGPPAPPPAAADTGAGVPLPTARPDRSRAEAAATPLLALLPAAPPITTAKGRLIRPVGGTLARSFGQSDPEGLRNRGIVIAARDDATVVAPYDGSVIYAGEFAGFGRILIIEHGEGYLTLLAGLGRIGLQVGQRVLAGEPVGTMRPRQAAGGDGRPELYVELRHNGDPIDPLPWFSGLTGKAKG</sequence>
<reference evidence="10" key="1">
    <citation type="journal article" date="2014" name="Int. J. Syst. Evol. Microbiol.">
        <title>Complete genome sequence of Corynebacterium casei LMG S-19264T (=DSM 44701T), isolated from a smear-ripened cheese.</title>
        <authorList>
            <consortium name="US DOE Joint Genome Institute (JGI-PGF)"/>
            <person name="Walter F."/>
            <person name="Albersmeier A."/>
            <person name="Kalinowski J."/>
            <person name="Ruckert C."/>
        </authorList>
    </citation>
    <scope>NUCLEOTIDE SEQUENCE</scope>
    <source>
        <strain evidence="10">KCTC 42651</strain>
    </source>
</reference>
<feature type="domain" description="M23ase beta-sheet core" evidence="9">
    <location>
        <begin position="381"/>
        <end position="477"/>
    </location>
</feature>
<dbReference type="EMBL" id="BMZS01000011">
    <property type="protein sequence ID" value="GHD59613.1"/>
    <property type="molecule type" value="Genomic_DNA"/>
</dbReference>
<evidence type="ECO:0000256" key="6">
    <source>
        <dbReference type="ARBA" id="ARBA00023049"/>
    </source>
</evidence>
<keyword evidence="2" id="KW-0645">Protease</keyword>
<accession>A0A919CRT2</accession>
<evidence type="ECO:0000313" key="10">
    <source>
        <dbReference type="EMBL" id="GHD59613.1"/>
    </source>
</evidence>
<comment type="caution">
    <text evidence="10">The sequence shown here is derived from an EMBL/GenBank/DDBJ whole genome shotgun (WGS) entry which is preliminary data.</text>
</comment>
<feature type="coiled-coil region" evidence="7">
    <location>
        <begin position="88"/>
        <end position="115"/>
    </location>
</feature>
<proteinExistence type="predicted"/>
<dbReference type="Proteomes" id="UP000630353">
    <property type="component" value="Unassembled WGS sequence"/>
</dbReference>
<keyword evidence="6" id="KW-0482">Metalloprotease</keyword>
<evidence type="ECO:0000259" key="9">
    <source>
        <dbReference type="Pfam" id="PF01551"/>
    </source>
</evidence>
<dbReference type="GO" id="GO:0046872">
    <property type="term" value="F:metal ion binding"/>
    <property type="evidence" value="ECO:0007669"/>
    <property type="project" value="UniProtKB-KW"/>
</dbReference>
<dbReference type="GO" id="GO:0004222">
    <property type="term" value="F:metalloendopeptidase activity"/>
    <property type="evidence" value="ECO:0007669"/>
    <property type="project" value="TreeGrafter"/>
</dbReference>
<evidence type="ECO:0000256" key="5">
    <source>
        <dbReference type="ARBA" id="ARBA00022833"/>
    </source>
</evidence>
<dbReference type="InterPro" id="IPR016047">
    <property type="entry name" value="M23ase_b-sheet_dom"/>
</dbReference>
<keyword evidence="5" id="KW-0862">Zinc</keyword>
<dbReference type="GO" id="GO:0006508">
    <property type="term" value="P:proteolysis"/>
    <property type="evidence" value="ECO:0007669"/>
    <property type="project" value="UniProtKB-KW"/>
</dbReference>
<dbReference type="PANTHER" id="PTHR21666:SF288">
    <property type="entry name" value="CELL DIVISION PROTEIN YTFB"/>
    <property type="match status" value="1"/>
</dbReference>
<keyword evidence="7" id="KW-0175">Coiled coil</keyword>
<comment type="cofactor">
    <cofactor evidence="1">
        <name>Zn(2+)</name>
        <dbReference type="ChEBI" id="CHEBI:29105"/>
    </cofactor>
</comment>
<protein>
    <submittedName>
        <fullName evidence="10">Membrane protein</fullName>
    </submittedName>
</protein>
<evidence type="ECO:0000256" key="7">
    <source>
        <dbReference type="SAM" id="Coils"/>
    </source>
</evidence>
<feature type="compositionally biased region" description="Pro residues" evidence="8">
    <location>
        <begin position="297"/>
        <end position="315"/>
    </location>
</feature>
<name>A0A919CRT2_9PROT</name>
<dbReference type="Pfam" id="PF01551">
    <property type="entry name" value="Peptidase_M23"/>
    <property type="match status" value="1"/>
</dbReference>
<evidence type="ECO:0000256" key="4">
    <source>
        <dbReference type="ARBA" id="ARBA00022801"/>
    </source>
</evidence>
<evidence type="ECO:0000313" key="11">
    <source>
        <dbReference type="Proteomes" id="UP000630353"/>
    </source>
</evidence>
<dbReference type="RefSeq" id="WP_189993727.1">
    <property type="nucleotide sequence ID" value="NZ_BMZS01000011.1"/>
</dbReference>
<dbReference type="SUPFAM" id="SSF51261">
    <property type="entry name" value="Duplicated hybrid motif"/>
    <property type="match status" value="1"/>
</dbReference>
<dbReference type="Gene3D" id="2.70.70.10">
    <property type="entry name" value="Glucose Permease (Domain IIA)"/>
    <property type="match status" value="1"/>
</dbReference>
<feature type="compositionally biased region" description="Low complexity" evidence="8">
    <location>
        <begin position="36"/>
        <end position="64"/>
    </location>
</feature>
<evidence type="ECO:0000256" key="3">
    <source>
        <dbReference type="ARBA" id="ARBA00022723"/>
    </source>
</evidence>
<keyword evidence="3" id="KW-0479">Metal-binding</keyword>
<evidence type="ECO:0000256" key="8">
    <source>
        <dbReference type="SAM" id="MobiDB-lite"/>
    </source>
</evidence>
<organism evidence="10 11">
    <name type="scientific">Thalassobaculum fulvum</name>
    <dbReference type="NCBI Taxonomy" id="1633335"/>
    <lineage>
        <taxon>Bacteria</taxon>
        <taxon>Pseudomonadati</taxon>
        <taxon>Pseudomonadota</taxon>
        <taxon>Alphaproteobacteria</taxon>
        <taxon>Rhodospirillales</taxon>
        <taxon>Thalassobaculaceae</taxon>
        <taxon>Thalassobaculum</taxon>
    </lineage>
</organism>
<dbReference type="AlphaFoldDB" id="A0A919CRT2"/>
<keyword evidence="4" id="KW-0378">Hydrolase</keyword>
<dbReference type="PANTHER" id="PTHR21666">
    <property type="entry name" value="PEPTIDASE-RELATED"/>
    <property type="match status" value="1"/>
</dbReference>
<feature type="coiled-coil region" evidence="7">
    <location>
        <begin position="190"/>
        <end position="287"/>
    </location>
</feature>
<keyword evidence="11" id="KW-1185">Reference proteome</keyword>